<protein>
    <submittedName>
        <fullName evidence="2">TonB-dependent receptor-like beta-barrel domain-containing protein</fullName>
    </submittedName>
</protein>
<dbReference type="Proteomes" id="UP000887579">
    <property type="component" value="Unplaced"/>
</dbReference>
<sequence length="250" mass="28230">MSLYGSVQKTVRDSYYGGLGGGTTLADSTLAANAYGKTNDIALVAGGQYTYNFERDVFTAGVEFSYNNTQDEIPGYKRTIDQQNKGLGSYAQYEWKPLSNFKTLIGARYDYTYVDGKYSLAGKEDGQDILTKKYVRTPNIYGYMNSNLKATKQFAIDLTGVYTGKMIVPHIQHDVMTLKNARDFVELNLRLGYTFSIHKDFSIEIFGGVQNMFNAFQKDFDKGALRDSDYIYGPTRPRTYTFGLRVGHFH</sequence>
<dbReference type="WBParaSite" id="ES5_v2.g16520.t1">
    <property type="protein sequence ID" value="ES5_v2.g16520.t1"/>
    <property type="gene ID" value="ES5_v2.g16520"/>
</dbReference>
<evidence type="ECO:0000313" key="2">
    <source>
        <dbReference type="WBParaSite" id="ES5_v2.g16520.t1"/>
    </source>
</evidence>
<reference evidence="2" key="1">
    <citation type="submission" date="2022-11" db="UniProtKB">
        <authorList>
            <consortium name="WormBaseParasite"/>
        </authorList>
    </citation>
    <scope>IDENTIFICATION</scope>
</reference>
<evidence type="ECO:0000313" key="1">
    <source>
        <dbReference type="Proteomes" id="UP000887579"/>
    </source>
</evidence>
<proteinExistence type="predicted"/>
<name>A0AC34FH73_9BILA</name>
<organism evidence="1 2">
    <name type="scientific">Panagrolaimus sp. ES5</name>
    <dbReference type="NCBI Taxonomy" id="591445"/>
    <lineage>
        <taxon>Eukaryota</taxon>
        <taxon>Metazoa</taxon>
        <taxon>Ecdysozoa</taxon>
        <taxon>Nematoda</taxon>
        <taxon>Chromadorea</taxon>
        <taxon>Rhabditida</taxon>
        <taxon>Tylenchina</taxon>
        <taxon>Panagrolaimomorpha</taxon>
        <taxon>Panagrolaimoidea</taxon>
        <taxon>Panagrolaimidae</taxon>
        <taxon>Panagrolaimus</taxon>
    </lineage>
</organism>
<accession>A0AC34FH73</accession>